<feature type="region of interest" description="Disordered" evidence="1">
    <location>
        <begin position="106"/>
        <end position="131"/>
    </location>
</feature>
<protein>
    <recommendedName>
        <fullName evidence="4">BZIP domain-containing protein</fullName>
    </recommendedName>
</protein>
<feature type="region of interest" description="Disordered" evidence="1">
    <location>
        <begin position="1"/>
        <end position="33"/>
    </location>
</feature>
<dbReference type="VEuPathDB" id="FungiDB:ASPSYDRAFT_65818"/>
<feature type="compositionally biased region" description="Low complexity" evidence="1">
    <location>
        <begin position="160"/>
        <end position="173"/>
    </location>
</feature>
<evidence type="ECO:0008006" key="4">
    <source>
        <dbReference type="Google" id="ProtNLM"/>
    </source>
</evidence>
<dbReference type="GeneID" id="63766404"/>
<dbReference type="Proteomes" id="UP000184356">
    <property type="component" value="Unassembled WGS sequence"/>
</dbReference>
<evidence type="ECO:0000313" key="3">
    <source>
        <dbReference type="Proteomes" id="UP000184356"/>
    </source>
</evidence>
<accession>A0A1L9TTF9</accession>
<dbReference type="PANTHER" id="PTHR42070">
    <property type="entry name" value="FILAMENT ASSOCIATED PROTEIN, PUTATIVE (AFU_ORTHOLOGUE AFUA_8G06630)-RELATED"/>
    <property type="match status" value="1"/>
</dbReference>
<evidence type="ECO:0000313" key="2">
    <source>
        <dbReference type="EMBL" id="OJJ62719.1"/>
    </source>
</evidence>
<sequence length="251" mass="27466">MQTKNANNTMMTGKTDRMTSSARIRDNQRRSRARRREYIQDLEQRLQKFESHGVQVTQEIQAAGRKVAFENTLLRALLRLHGISDHDIEGYLAAHTRDIVSFTSHSEALPEPKSHLCKGGSGNAVSSSSSQPILLNERSDPFLENEAATPAPTLSPPSPAASRQVAVSQSQSSNTAQPVPDAPPTSDPSRLQSRSRNQDSGQSTPCETAAGIITSMRSYPDAQEVRSELGCQSSSSCMVRNMDIFQLLDGR</sequence>
<dbReference type="OrthoDB" id="4505928at2759"/>
<proteinExistence type="predicted"/>
<keyword evidence="3" id="KW-1185">Reference proteome</keyword>
<dbReference type="RefSeq" id="XP_040706525.1">
    <property type="nucleotide sequence ID" value="XM_040850331.1"/>
</dbReference>
<feature type="compositionally biased region" description="Polar residues" evidence="1">
    <location>
        <begin position="187"/>
        <end position="206"/>
    </location>
</feature>
<dbReference type="PANTHER" id="PTHR42070:SF1">
    <property type="entry name" value="FILAMENT ASSOCIATED PROTEIN, PUTATIVE (AFU_ORTHOLOGUE AFUA_8G06630)-RELATED"/>
    <property type="match status" value="1"/>
</dbReference>
<dbReference type="AlphaFoldDB" id="A0A1L9TTF9"/>
<dbReference type="STRING" id="1036612.A0A1L9TTF9"/>
<reference evidence="3" key="1">
    <citation type="journal article" date="2017" name="Genome Biol.">
        <title>Comparative genomics reveals high biological diversity and specific adaptations in the industrially and medically important fungal genus Aspergillus.</title>
        <authorList>
            <person name="de Vries R.P."/>
            <person name="Riley R."/>
            <person name="Wiebenga A."/>
            <person name="Aguilar-Osorio G."/>
            <person name="Amillis S."/>
            <person name="Uchima C.A."/>
            <person name="Anderluh G."/>
            <person name="Asadollahi M."/>
            <person name="Askin M."/>
            <person name="Barry K."/>
            <person name="Battaglia E."/>
            <person name="Bayram O."/>
            <person name="Benocci T."/>
            <person name="Braus-Stromeyer S.A."/>
            <person name="Caldana C."/>
            <person name="Canovas D."/>
            <person name="Cerqueira G.C."/>
            <person name="Chen F."/>
            <person name="Chen W."/>
            <person name="Choi C."/>
            <person name="Clum A."/>
            <person name="Dos Santos R.A."/>
            <person name="Damasio A.R."/>
            <person name="Diallinas G."/>
            <person name="Emri T."/>
            <person name="Fekete E."/>
            <person name="Flipphi M."/>
            <person name="Freyberg S."/>
            <person name="Gallo A."/>
            <person name="Gournas C."/>
            <person name="Habgood R."/>
            <person name="Hainaut M."/>
            <person name="Harispe M.L."/>
            <person name="Henrissat B."/>
            <person name="Hilden K.S."/>
            <person name="Hope R."/>
            <person name="Hossain A."/>
            <person name="Karabika E."/>
            <person name="Karaffa L."/>
            <person name="Karanyi Z."/>
            <person name="Krasevec N."/>
            <person name="Kuo A."/>
            <person name="Kusch H."/>
            <person name="LaButti K."/>
            <person name="Lagendijk E.L."/>
            <person name="Lapidus A."/>
            <person name="Levasseur A."/>
            <person name="Lindquist E."/>
            <person name="Lipzen A."/>
            <person name="Logrieco A.F."/>
            <person name="MacCabe A."/>
            <person name="Maekelae M.R."/>
            <person name="Malavazi I."/>
            <person name="Melin P."/>
            <person name="Meyer V."/>
            <person name="Mielnichuk N."/>
            <person name="Miskei M."/>
            <person name="Molnar A.P."/>
            <person name="Mule G."/>
            <person name="Ngan C.Y."/>
            <person name="Orejas M."/>
            <person name="Orosz E."/>
            <person name="Ouedraogo J.P."/>
            <person name="Overkamp K.M."/>
            <person name="Park H.-S."/>
            <person name="Perrone G."/>
            <person name="Piumi F."/>
            <person name="Punt P.J."/>
            <person name="Ram A.F."/>
            <person name="Ramon A."/>
            <person name="Rauscher S."/>
            <person name="Record E."/>
            <person name="Riano-Pachon D.M."/>
            <person name="Robert V."/>
            <person name="Roehrig J."/>
            <person name="Ruller R."/>
            <person name="Salamov A."/>
            <person name="Salih N.S."/>
            <person name="Samson R.A."/>
            <person name="Sandor E."/>
            <person name="Sanguinetti M."/>
            <person name="Schuetze T."/>
            <person name="Sepcic K."/>
            <person name="Shelest E."/>
            <person name="Sherlock G."/>
            <person name="Sophianopoulou V."/>
            <person name="Squina F.M."/>
            <person name="Sun H."/>
            <person name="Susca A."/>
            <person name="Todd R.B."/>
            <person name="Tsang A."/>
            <person name="Unkles S.E."/>
            <person name="van de Wiele N."/>
            <person name="van Rossen-Uffink D."/>
            <person name="Oliveira J.V."/>
            <person name="Vesth T.C."/>
            <person name="Visser J."/>
            <person name="Yu J.-H."/>
            <person name="Zhou M."/>
            <person name="Andersen M.R."/>
            <person name="Archer D.B."/>
            <person name="Baker S.E."/>
            <person name="Benoit I."/>
            <person name="Brakhage A.A."/>
            <person name="Braus G.H."/>
            <person name="Fischer R."/>
            <person name="Frisvad J.C."/>
            <person name="Goldman G.H."/>
            <person name="Houbraken J."/>
            <person name="Oakley B."/>
            <person name="Pocsi I."/>
            <person name="Scazzocchio C."/>
            <person name="Seiboth B."/>
            <person name="vanKuyk P.A."/>
            <person name="Wortman J."/>
            <person name="Dyer P.S."/>
            <person name="Grigoriev I.V."/>
        </authorList>
    </citation>
    <scope>NUCLEOTIDE SEQUENCE [LARGE SCALE GENOMIC DNA]</scope>
    <source>
        <strain evidence="3">CBS 593.65</strain>
    </source>
</reference>
<organism evidence="2 3">
    <name type="scientific">Aspergillus sydowii CBS 593.65</name>
    <dbReference type="NCBI Taxonomy" id="1036612"/>
    <lineage>
        <taxon>Eukaryota</taxon>
        <taxon>Fungi</taxon>
        <taxon>Dikarya</taxon>
        <taxon>Ascomycota</taxon>
        <taxon>Pezizomycotina</taxon>
        <taxon>Eurotiomycetes</taxon>
        <taxon>Eurotiomycetidae</taxon>
        <taxon>Eurotiales</taxon>
        <taxon>Aspergillaceae</taxon>
        <taxon>Aspergillus</taxon>
        <taxon>Aspergillus subgen. Nidulantes</taxon>
    </lineage>
</organism>
<feature type="compositionally biased region" description="Polar residues" evidence="1">
    <location>
        <begin position="1"/>
        <end position="22"/>
    </location>
</feature>
<name>A0A1L9TTF9_9EURO</name>
<evidence type="ECO:0000256" key="1">
    <source>
        <dbReference type="SAM" id="MobiDB-lite"/>
    </source>
</evidence>
<feature type="region of interest" description="Disordered" evidence="1">
    <location>
        <begin position="146"/>
        <end position="206"/>
    </location>
</feature>
<gene>
    <name evidence="2" type="ORF">ASPSYDRAFT_65818</name>
</gene>
<dbReference type="EMBL" id="KV878583">
    <property type="protein sequence ID" value="OJJ62719.1"/>
    <property type="molecule type" value="Genomic_DNA"/>
</dbReference>